<dbReference type="InterPro" id="IPR002347">
    <property type="entry name" value="SDR_fam"/>
</dbReference>
<dbReference type="PRINTS" id="PR00080">
    <property type="entry name" value="SDRFAMILY"/>
</dbReference>
<dbReference type="EMBL" id="CP117411">
    <property type="protein sequence ID" value="WCT74486.1"/>
    <property type="molecule type" value="Genomic_DNA"/>
</dbReference>
<evidence type="ECO:0000313" key="4">
    <source>
        <dbReference type="Proteomes" id="UP001220395"/>
    </source>
</evidence>
<keyword evidence="2" id="KW-0560">Oxidoreductase</keyword>
<dbReference type="PANTHER" id="PTHR43639:SF1">
    <property type="entry name" value="SHORT-CHAIN DEHYDROGENASE_REDUCTASE FAMILY PROTEIN"/>
    <property type="match status" value="1"/>
</dbReference>
<comment type="similarity">
    <text evidence="1">Belongs to the short-chain dehydrogenases/reductases (SDR) family.</text>
</comment>
<dbReference type="Pfam" id="PF13561">
    <property type="entry name" value="adh_short_C2"/>
    <property type="match status" value="1"/>
</dbReference>
<proteinExistence type="inferred from homology"/>
<dbReference type="PRINTS" id="PR00081">
    <property type="entry name" value="GDHRDH"/>
</dbReference>
<organism evidence="3 4">
    <name type="scientific">Sphingomonas naphthae</name>
    <dbReference type="NCBI Taxonomy" id="1813468"/>
    <lineage>
        <taxon>Bacteria</taxon>
        <taxon>Pseudomonadati</taxon>
        <taxon>Pseudomonadota</taxon>
        <taxon>Alphaproteobacteria</taxon>
        <taxon>Sphingomonadales</taxon>
        <taxon>Sphingomonadaceae</taxon>
        <taxon>Sphingomonas</taxon>
    </lineage>
</organism>
<dbReference type="Gene3D" id="3.40.50.720">
    <property type="entry name" value="NAD(P)-binding Rossmann-like Domain"/>
    <property type="match status" value="1"/>
</dbReference>
<dbReference type="SUPFAM" id="SSF51735">
    <property type="entry name" value="NAD(P)-binding Rossmann-fold domains"/>
    <property type="match status" value="1"/>
</dbReference>
<dbReference type="Proteomes" id="UP001220395">
    <property type="component" value="Chromosome"/>
</dbReference>
<protein>
    <submittedName>
        <fullName evidence="3">SDR family oxidoreductase</fullName>
    </submittedName>
</protein>
<keyword evidence="4" id="KW-1185">Reference proteome</keyword>
<dbReference type="PROSITE" id="PS00061">
    <property type="entry name" value="ADH_SHORT"/>
    <property type="match status" value="1"/>
</dbReference>
<dbReference type="InterPro" id="IPR036291">
    <property type="entry name" value="NAD(P)-bd_dom_sf"/>
</dbReference>
<gene>
    <name evidence="3" type="ORF">PQ455_04440</name>
</gene>
<sequence>MSHTLDGKGAIVTGASRGIGREIAIKLAAQGAQVAVNYPFDREAAAAEEVVNEIRAAGGIAQAVKADVRDIAQIEAMFAEAAEAFGGIDIVVSNAGGDAVVKPVVDVTEAEYDAAMALNARANFFVLRQAARTVRDGGRIVVIASSMTALCYPGSAIYGGAKAAAEHYARVLAKELGPRGVTVNAVSPGFVDTEATRAAGNVEERYEMALRQTPLGRIGEADDIADVVAFVAGSGARWITGQNLRVGGGIV</sequence>
<dbReference type="PANTHER" id="PTHR43639">
    <property type="entry name" value="OXIDOREDUCTASE, SHORT-CHAIN DEHYDROGENASE/REDUCTASE FAMILY (AFU_ORTHOLOGUE AFUA_5G02870)"/>
    <property type="match status" value="1"/>
</dbReference>
<evidence type="ECO:0000256" key="2">
    <source>
        <dbReference type="ARBA" id="ARBA00023002"/>
    </source>
</evidence>
<evidence type="ECO:0000313" key="3">
    <source>
        <dbReference type="EMBL" id="WCT74486.1"/>
    </source>
</evidence>
<dbReference type="RefSeq" id="WP_273689539.1">
    <property type="nucleotide sequence ID" value="NZ_CP117411.1"/>
</dbReference>
<name>A0ABY7TP49_9SPHN</name>
<dbReference type="InterPro" id="IPR020904">
    <property type="entry name" value="Sc_DH/Rdtase_CS"/>
</dbReference>
<accession>A0ABY7TP49</accession>
<evidence type="ECO:0000256" key="1">
    <source>
        <dbReference type="ARBA" id="ARBA00006484"/>
    </source>
</evidence>
<reference evidence="3 4" key="1">
    <citation type="submission" date="2023-02" db="EMBL/GenBank/DDBJ databases">
        <title>Genome sequence of Sphingomonas naphthae.</title>
        <authorList>
            <person name="Kim S."/>
            <person name="Heo J."/>
            <person name="Kwon S.-W."/>
        </authorList>
    </citation>
    <scope>NUCLEOTIDE SEQUENCE [LARGE SCALE GENOMIC DNA]</scope>
    <source>
        <strain evidence="3 4">KACC 18716</strain>
    </source>
</reference>